<feature type="chain" id="PRO_5041287316" description="Peptidase S1 domain-containing protein" evidence="2">
    <location>
        <begin position="19"/>
        <end position="261"/>
    </location>
</feature>
<dbReference type="InterPro" id="IPR001254">
    <property type="entry name" value="Trypsin_dom"/>
</dbReference>
<dbReference type="InterPro" id="IPR051333">
    <property type="entry name" value="CLIP_Serine_Protease"/>
</dbReference>
<dbReference type="PANTHER" id="PTHR24260:SF136">
    <property type="entry name" value="GH08193P-RELATED"/>
    <property type="match status" value="1"/>
</dbReference>
<sequence>MITLVALIFCLSTTWTHADHVQSRPKERIIGGDTANAGQFPYIVSIYKSTNTGTYFCAGTLINNQWILTAGQCVVDGVLFNIRLGSNHLNDPNALRLATDQYFLHPDYNPDTLENDVGLIKFREAIQFTDYVKAINFLSSANLTASASVETAGWGQTSDEDAGLVDELNVVSLVTLSNEECRLTFGNQITDNMVCAGGNYNEGTCTGDIGGPLIQTLLGLQLHVGVASFISGRGCESTDPSGFTRTAPYVPWIRSILESNY</sequence>
<dbReference type="Pfam" id="PF00089">
    <property type="entry name" value="Trypsin"/>
    <property type="match status" value="1"/>
</dbReference>
<dbReference type="PRINTS" id="PR00722">
    <property type="entry name" value="CHYMOTRYPSIN"/>
</dbReference>
<dbReference type="PANTHER" id="PTHR24260">
    <property type="match status" value="1"/>
</dbReference>
<evidence type="ECO:0000256" key="1">
    <source>
        <dbReference type="ARBA" id="ARBA00023157"/>
    </source>
</evidence>
<protein>
    <recommendedName>
        <fullName evidence="3">Peptidase S1 domain-containing protein</fullName>
    </recommendedName>
</protein>
<dbReference type="EMBL" id="JALNTZ010000004">
    <property type="protein sequence ID" value="KAJ3656369.1"/>
    <property type="molecule type" value="Genomic_DNA"/>
</dbReference>
<keyword evidence="5" id="KW-1185">Reference proteome</keyword>
<gene>
    <name evidence="4" type="ORF">Zmor_015452</name>
</gene>
<dbReference type="SUPFAM" id="SSF50494">
    <property type="entry name" value="Trypsin-like serine proteases"/>
    <property type="match status" value="1"/>
</dbReference>
<dbReference type="Gene3D" id="2.40.10.10">
    <property type="entry name" value="Trypsin-like serine proteases"/>
    <property type="match status" value="1"/>
</dbReference>
<evidence type="ECO:0000259" key="3">
    <source>
        <dbReference type="PROSITE" id="PS50240"/>
    </source>
</evidence>
<dbReference type="CDD" id="cd00190">
    <property type="entry name" value="Tryp_SPc"/>
    <property type="match status" value="1"/>
</dbReference>
<keyword evidence="1" id="KW-1015">Disulfide bond</keyword>
<proteinExistence type="predicted"/>
<dbReference type="InterPro" id="IPR043504">
    <property type="entry name" value="Peptidase_S1_PA_chymotrypsin"/>
</dbReference>
<accession>A0AA38IML8</accession>
<organism evidence="4 5">
    <name type="scientific">Zophobas morio</name>
    <dbReference type="NCBI Taxonomy" id="2755281"/>
    <lineage>
        <taxon>Eukaryota</taxon>
        <taxon>Metazoa</taxon>
        <taxon>Ecdysozoa</taxon>
        <taxon>Arthropoda</taxon>
        <taxon>Hexapoda</taxon>
        <taxon>Insecta</taxon>
        <taxon>Pterygota</taxon>
        <taxon>Neoptera</taxon>
        <taxon>Endopterygota</taxon>
        <taxon>Coleoptera</taxon>
        <taxon>Polyphaga</taxon>
        <taxon>Cucujiformia</taxon>
        <taxon>Tenebrionidae</taxon>
        <taxon>Zophobas</taxon>
    </lineage>
</organism>
<dbReference type="FunFam" id="2.40.10.10:FF:000068">
    <property type="entry name" value="transmembrane protease serine 2"/>
    <property type="match status" value="1"/>
</dbReference>
<dbReference type="Proteomes" id="UP001168821">
    <property type="component" value="Unassembled WGS sequence"/>
</dbReference>
<feature type="signal peptide" evidence="2">
    <location>
        <begin position="1"/>
        <end position="18"/>
    </location>
</feature>
<dbReference type="GO" id="GO:0006508">
    <property type="term" value="P:proteolysis"/>
    <property type="evidence" value="ECO:0007669"/>
    <property type="project" value="InterPro"/>
</dbReference>
<comment type="caution">
    <text evidence="4">The sequence shown here is derived from an EMBL/GenBank/DDBJ whole genome shotgun (WGS) entry which is preliminary data.</text>
</comment>
<dbReference type="InterPro" id="IPR001314">
    <property type="entry name" value="Peptidase_S1A"/>
</dbReference>
<feature type="domain" description="Peptidase S1" evidence="3">
    <location>
        <begin position="29"/>
        <end position="258"/>
    </location>
</feature>
<dbReference type="PROSITE" id="PS50240">
    <property type="entry name" value="TRYPSIN_DOM"/>
    <property type="match status" value="1"/>
</dbReference>
<name>A0AA38IML8_9CUCU</name>
<dbReference type="AlphaFoldDB" id="A0AA38IML8"/>
<keyword evidence="2" id="KW-0732">Signal</keyword>
<evidence type="ECO:0000256" key="2">
    <source>
        <dbReference type="SAM" id="SignalP"/>
    </source>
</evidence>
<dbReference type="InterPro" id="IPR009003">
    <property type="entry name" value="Peptidase_S1_PA"/>
</dbReference>
<dbReference type="GO" id="GO:0004252">
    <property type="term" value="F:serine-type endopeptidase activity"/>
    <property type="evidence" value="ECO:0007669"/>
    <property type="project" value="InterPro"/>
</dbReference>
<evidence type="ECO:0000313" key="4">
    <source>
        <dbReference type="EMBL" id="KAJ3656369.1"/>
    </source>
</evidence>
<evidence type="ECO:0000313" key="5">
    <source>
        <dbReference type="Proteomes" id="UP001168821"/>
    </source>
</evidence>
<reference evidence="4" key="1">
    <citation type="journal article" date="2023" name="G3 (Bethesda)">
        <title>Whole genome assemblies of Zophobas morio and Tenebrio molitor.</title>
        <authorList>
            <person name="Kaur S."/>
            <person name="Stinson S.A."/>
            <person name="diCenzo G.C."/>
        </authorList>
    </citation>
    <scope>NUCLEOTIDE SEQUENCE</scope>
    <source>
        <strain evidence="4">QUZm001</strain>
    </source>
</reference>
<dbReference type="SMART" id="SM00020">
    <property type="entry name" value="Tryp_SPc"/>
    <property type="match status" value="1"/>
</dbReference>